<organism evidence="1 2">
    <name type="scientific">Hygrophoropsis aurantiaca</name>
    <dbReference type="NCBI Taxonomy" id="72124"/>
    <lineage>
        <taxon>Eukaryota</taxon>
        <taxon>Fungi</taxon>
        <taxon>Dikarya</taxon>
        <taxon>Basidiomycota</taxon>
        <taxon>Agaricomycotina</taxon>
        <taxon>Agaricomycetes</taxon>
        <taxon>Agaricomycetidae</taxon>
        <taxon>Boletales</taxon>
        <taxon>Coniophorineae</taxon>
        <taxon>Hygrophoropsidaceae</taxon>
        <taxon>Hygrophoropsis</taxon>
    </lineage>
</organism>
<sequence>MQGAQAPTEVHLWKALSAYAKVWDGIDTARVRQDKDAKQSWQTTLSTSIAMARKACEVADNSRRRVDIARSATALLSDPLSQATISPIDQRLVASRKYLGIPELEQTVQRSSQAQKNWRRYPLQGRIGIGMKFMEELNKMASELSSELTRQNGQPIKQVEVEIRDSILRGQSLLSSAESNLADKTEDTGQSGYRRLIKRDPLGIVLVISPWTFPYLITIESIIPAIVAGNAVILKPSSQTPLVAERLVMAMERAGAPKDILQVVHLTPSSTAHVAQRVDFVCSTGNHVGDQVDEIAALDLTTVQGHIQRLDGKNPAYVRADADIRYAVAELVEASMFNSGQHSSSVERIYVHEDVYDNFVTQFVDLVKVYKLGNPSIPETTLGPVISIASAQRIRKQIAEAVEAGAKALVPEGLFPIASEYNAYVVPQVLVDVDHSMTVMKDVTFGPVVGIQKVASDDEAISLMNDTCYSFTASLWTNTHANPESESSFQRITDSLNATAVFLNRCDRLDPWTNTNHTNQSQSQGSSVGYEMFTRTTSIISSQR</sequence>
<dbReference type="EMBL" id="MU268206">
    <property type="protein sequence ID" value="KAH7905375.1"/>
    <property type="molecule type" value="Genomic_DNA"/>
</dbReference>
<keyword evidence="2" id="KW-1185">Reference proteome</keyword>
<reference evidence="1" key="1">
    <citation type="journal article" date="2021" name="New Phytol.">
        <title>Evolutionary innovations through gain and loss of genes in the ectomycorrhizal Boletales.</title>
        <authorList>
            <person name="Wu G."/>
            <person name="Miyauchi S."/>
            <person name="Morin E."/>
            <person name="Kuo A."/>
            <person name="Drula E."/>
            <person name="Varga T."/>
            <person name="Kohler A."/>
            <person name="Feng B."/>
            <person name="Cao Y."/>
            <person name="Lipzen A."/>
            <person name="Daum C."/>
            <person name="Hundley H."/>
            <person name="Pangilinan J."/>
            <person name="Johnson J."/>
            <person name="Barry K."/>
            <person name="LaButti K."/>
            <person name="Ng V."/>
            <person name="Ahrendt S."/>
            <person name="Min B."/>
            <person name="Choi I.G."/>
            <person name="Park H."/>
            <person name="Plett J.M."/>
            <person name="Magnuson J."/>
            <person name="Spatafora J.W."/>
            <person name="Nagy L.G."/>
            <person name="Henrissat B."/>
            <person name="Grigoriev I.V."/>
            <person name="Yang Z.L."/>
            <person name="Xu J."/>
            <person name="Martin F.M."/>
        </authorList>
    </citation>
    <scope>NUCLEOTIDE SEQUENCE</scope>
    <source>
        <strain evidence="1">ATCC 28755</strain>
    </source>
</reference>
<protein>
    <submittedName>
        <fullName evidence="1">Aldehyde/histidinol dehydrogenase</fullName>
    </submittedName>
</protein>
<name>A0ACB7ZWH6_9AGAM</name>
<accession>A0ACB7ZWH6</accession>
<proteinExistence type="predicted"/>
<evidence type="ECO:0000313" key="1">
    <source>
        <dbReference type="EMBL" id="KAH7905375.1"/>
    </source>
</evidence>
<dbReference type="Proteomes" id="UP000790377">
    <property type="component" value="Unassembled WGS sequence"/>
</dbReference>
<gene>
    <name evidence="1" type="ORF">BJ138DRAFT_1138296</name>
</gene>
<comment type="caution">
    <text evidence="1">The sequence shown here is derived from an EMBL/GenBank/DDBJ whole genome shotgun (WGS) entry which is preliminary data.</text>
</comment>
<evidence type="ECO:0000313" key="2">
    <source>
        <dbReference type="Proteomes" id="UP000790377"/>
    </source>
</evidence>